<dbReference type="Proteomes" id="UP001344817">
    <property type="component" value="Unassembled WGS sequence"/>
</dbReference>
<sequence>MAKTTVINNNYSRYEQLEKVNKSKHKKLVNNLLDIRPQGDNAIFYHISKINQDLSKIVKKQELNEIFNKSDFRVEISSNFTDTQIQKLYSVKTLEEFSQWAKDSNFKPSAKMEKDLTRSFANNISEVIDKISSKHNNFLKEWKFNINKIQEIYAETGVWPLYVGTYFLKVSRGESAVNAPLLLKAVDLSINDGKIILTSRDSSVIINEKLKYTLDASFQIKIPELRIKDESSLKEVVNDLRVKMDGKLVDDLANEINLTLPYKELQREDVTNSTLNLCEGMVLTLTHPIGTKLREALTSLIINDQIDNIIKTDNFENYNASVSKDLVEKSKIVRVAQSDITQEKAIIGALKSSCVIVGPPGTGKSQTIANILVNVLKNNKKALFISQKKVALDVVLKRMGKYSDLVFQFNESSKANKFEKGYFYEPIKRFYQQILDLDITKDIPKVPEKFLSNIEYEYHDAKNDLGVILNQDLDAFFRIKKSINIDEKKDKISKVLKYLNDFRIKSDLLKILNKWSELKGKVSSTKMRKRVAKELKYFLPEQDNYETIKKNLKFYDSKKYDKKFIRDYKNAKKIKKYMDKELPGVYVEDLIRMGTIMKLNSFLDFDEIESQYKLFVDNRNVSNVTKEQLETLYLEVARRSKNNLSTYVSEVADGELLLNTFLGKVQRGLVSPQSLIYEYKDLIKRVYNVFVGTPEILSNFVDFNLEKYDYVIFDESSQIFIEKALPYLSISKNFIIAGDPQQMQPTNWFNKRDESDDIYTNDEVVSLLDWASNYNIPKYYLEMNYRSNASELILFSSKEFYESKLKGIDRYNFDTGKSFEVYDVNGKWKDNKNTIEAEFVVDLAEKNLDQHESMIILAFNRKQQDCIREIISLRSPKLYQALENKVILRNLENIQGDEADIVICSVGYTKEATLSSTYIGTKGGRNALNVAITRAKSKMIVVKSLKAEDLLIDSSSSLNIQTFKRWLEFLELPLLEQKSYTSVDKSTLMHSTSYFELDVLNWLKTLSFNQEFKLKTNYRIGSYTIDIAILSLDNKFLVGISLDDTGENSSINEMLEVRLKDDFILSKDYPIYRISNFRFREEKNAINRYLSMIINRY</sequence>
<evidence type="ECO:0000259" key="2">
    <source>
        <dbReference type="Pfam" id="PF13087"/>
    </source>
</evidence>
<dbReference type="CDD" id="cd18808">
    <property type="entry name" value="SF1_C_Upf1"/>
    <property type="match status" value="1"/>
</dbReference>
<proteinExistence type="predicted"/>
<organism evidence="3 4">
    <name type="scientific">Mycoplasmopsis ciconiae</name>
    <dbReference type="NCBI Taxonomy" id="561067"/>
    <lineage>
        <taxon>Bacteria</taxon>
        <taxon>Bacillati</taxon>
        <taxon>Mycoplasmatota</taxon>
        <taxon>Mycoplasmoidales</taxon>
        <taxon>Metamycoplasmataceae</taxon>
        <taxon>Mycoplasmopsis</taxon>
    </lineage>
</organism>
<gene>
    <name evidence="3" type="ORF">V2E24_01365</name>
</gene>
<dbReference type="Gene3D" id="3.40.50.300">
    <property type="entry name" value="P-loop containing nucleotide triphosphate hydrolases"/>
    <property type="match status" value="2"/>
</dbReference>
<evidence type="ECO:0000313" key="3">
    <source>
        <dbReference type="EMBL" id="MEE3928225.1"/>
    </source>
</evidence>
<dbReference type="InterPro" id="IPR027417">
    <property type="entry name" value="P-loop_NTPase"/>
</dbReference>
<dbReference type="RefSeq" id="WP_330500638.1">
    <property type="nucleotide sequence ID" value="NZ_JAZDWZ010000003.1"/>
</dbReference>
<dbReference type="Pfam" id="PF13087">
    <property type="entry name" value="AAA_12"/>
    <property type="match status" value="1"/>
</dbReference>
<dbReference type="SUPFAM" id="SSF52540">
    <property type="entry name" value="P-loop containing nucleoside triphosphate hydrolases"/>
    <property type="match status" value="1"/>
</dbReference>
<accession>A0ABU7ML13</accession>
<dbReference type="InterPro" id="IPR041677">
    <property type="entry name" value="DNA2/NAM7_AAA_11"/>
</dbReference>
<dbReference type="InterPro" id="IPR041679">
    <property type="entry name" value="DNA2/NAM7-like_C"/>
</dbReference>
<evidence type="ECO:0000313" key="4">
    <source>
        <dbReference type="Proteomes" id="UP001344817"/>
    </source>
</evidence>
<keyword evidence="4" id="KW-1185">Reference proteome</keyword>
<dbReference type="PANTHER" id="PTHR10887">
    <property type="entry name" value="DNA2/NAM7 HELICASE FAMILY"/>
    <property type="match status" value="1"/>
</dbReference>
<evidence type="ECO:0000259" key="1">
    <source>
        <dbReference type="Pfam" id="PF13086"/>
    </source>
</evidence>
<reference evidence="3" key="1">
    <citation type="submission" date="2024-01" db="EMBL/GenBank/DDBJ databases">
        <title>Genome sequence of Mycoplasma ciconiae type strain DSM 25251.</title>
        <authorList>
            <person name="Spergser J."/>
        </authorList>
    </citation>
    <scope>NUCLEOTIDE SEQUENCE [LARGE SCALE GENOMIC DNA]</scope>
    <source>
        <strain evidence="3">DSM 25251</strain>
    </source>
</reference>
<name>A0ABU7ML13_9BACT</name>
<dbReference type="Pfam" id="PF13086">
    <property type="entry name" value="AAA_11"/>
    <property type="match status" value="1"/>
</dbReference>
<dbReference type="InterPro" id="IPR047187">
    <property type="entry name" value="SF1_C_Upf1"/>
</dbReference>
<feature type="domain" description="DNA2/NAM7 helicase-like C-terminal" evidence="2">
    <location>
        <begin position="771"/>
        <end position="942"/>
    </location>
</feature>
<comment type="caution">
    <text evidence="3">The sequence shown here is derived from an EMBL/GenBank/DDBJ whole genome shotgun (WGS) entry which is preliminary data.</text>
</comment>
<protein>
    <submittedName>
        <fullName evidence="3">AAA domain-containing protein</fullName>
    </submittedName>
</protein>
<dbReference type="InterPro" id="IPR025103">
    <property type="entry name" value="DUF4011"/>
</dbReference>
<dbReference type="EMBL" id="JAZDWZ010000003">
    <property type="protein sequence ID" value="MEE3928225.1"/>
    <property type="molecule type" value="Genomic_DNA"/>
</dbReference>
<feature type="domain" description="DNA2/NAM7 helicase helicase" evidence="1">
    <location>
        <begin position="339"/>
        <end position="746"/>
    </location>
</feature>
<dbReference type="Pfam" id="PF13195">
    <property type="entry name" value="DUF4011"/>
    <property type="match status" value="1"/>
</dbReference>
<dbReference type="InterPro" id="IPR045055">
    <property type="entry name" value="DNA2/NAM7-like"/>
</dbReference>